<dbReference type="RefSeq" id="WP_116883063.1">
    <property type="nucleotide sequence ID" value="NZ_CABMMC010000202.1"/>
</dbReference>
<accession>A0A2U1B7X9</accession>
<dbReference type="GO" id="GO:0016740">
    <property type="term" value="F:transferase activity"/>
    <property type="evidence" value="ECO:0007669"/>
    <property type="project" value="UniProtKB-KW"/>
</dbReference>
<name>A0A2U1B7X9_9BACT</name>
<evidence type="ECO:0000313" key="1">
    <source>
        <dbReference type="EMBL" id="PVY44738.1"/>
    </source>
</evidence>
<dbReference type="OrthoDB" id="307112at2"/>
<dbReference type="EMBL" id="QEKH01000005">
    <property type="protein sequence ID" value="PVY44738.1"/>
    <property type="molecule type" value="Genomic_DNA"/>
</dbReference>
<organism evidence="1 2">
    <name type="scientific">Victivallis vadensis</name>
    <dbReference type="NCBI Taxonomy" id="172901"/>
    <lineage>
        <taxon>Bacteria</taxon>
        <taxon>Pseudomonadati</taxon>
        <taxon>Lentisphaerota</taxon>
        <taxon>Lentisphaeria</taxon>
        <taxon>Victivallales</taxon>
        <taxon>Victivallaceae</taxon>
        <taxon>Victivallis</taxon>
    </lineage>
</organism>
<sequence>MNDVLALAEENQGKAWRVVEASGLIAAWESIGAEVHLVGSLKTGLLMKHRDIDFHIYTAKLEPEKSFAAMAKIAANPAVERVTYGNLAATDEHCFEWHAWFRDADGELWQLDMIQIERGTFYDGYFERVAERISAVLTPELKLAILTVKNDTPETEKVMGIEYCQAVIRDGVRTWPEFAEWRKLHPAGGIVDWMP</sequence>
<keyword evidence="1" id="KW-0808">Transferase</keyword>
<protein>
    <submittedName>
        <fullName evidence="1">Nucleotidyltransferase-like protein</fullName>
    </submittedName>
</protein>
<comment type="caution">
    <text evidence="1">The sequence shown here is derived from an EMBL/GenBank/DDBJ whole genome shotgun (WGS) entry which is preliminary data.</text>
</comment>
<dbReference type="GeneID" id="78294386"/>
<keyword evidence="2" id="KW-1185">Reference proteome</keyword>
<dbReference type="Proteomes" id="UP000245959">
    <property type="component" value="Unassembled WGS sequence"/>
</dbReference>
<evidence type="ECO:0000313" key="2">
    <source>
        <dbReference type="Proteomes" id="UP000245959"/>
    </source>
</evidence>
<dbReference type="AlphaFoldDB" id="A0A2U1B7X9"/>
<gene>
    <name evidence="1" type="ORF">C8D82_10567</name>
</gene>
<reference evidence="1 2" key="1">
    <citation type="submission" date="2018-04" db="EMBL/GenBank/DDBJ databases">
        <title>Genomic Encyclopedia of Type Strains, Phase IV (KMG-IV): sequencing the most valuable type-strain genomes for metagenomic binning, comparative biology and taxonomic classification.</title>
        <authorList>
            <person name="Goeker M."/>
        </authorList>
    </citation>
    <scope>NUCLEOTIDE SEQUENCE [LARGE SCALE GENOMIC DNA]</scope>
    <source>
        <strain evidence="1 2">DSM 14823</strain>
    </source>
</reference>
<proteinExistence type="predicted"/>